<evidence type="ECO:0000313" key="4">
    <source>
        <dbReference type="Proteomes" id="UP000583944"/>
    </source>
</evidence>
<accession>A0A7J6Y0Y6</accession>
<dbReference type="VEuPathDB" id="TriTrypDB:ECC02_006923"/>
<feature type="compositionally biased region" description="Low complexity" evidence="1">
    <location>
        <begin position="277"/>
        <end position="307"/>
    </location>
</feature>
<reference evidence="3 4" key="1">
    <citation type="journal article" date="2019" name="Genome Biol. Evol.">
        <title>Nanopore Sequencing Significantly Improves Genome Assembly of the Protozoan Parasite Trypanosoma cruzi.</title>
        <authorList>
            <person name="Diaz-Viraque F."/>
            <person name="Pita S."/>
            <person name="Greif G."/>
            <person name="de Souza R.C.M."/>
            <person name="Iraola G."/>
            <person name="Robello C."/>
        </authorList>
    </citation>
    <scope>NUCLEOTIDE SEQUENCE [LARGE SCALE GENOMIC DNA]</scope>
    <source>
        <strain evidence="3 4">Berenice</strain>
    </source>
</reference>
<sequence>MTSTVLFKWAHICGWAHLHRSHLMQLLFFSSFIALVSFCFVFTCLVFYYCLIVVGHFKFLSLLLIAAASWCVRWCRCWNTAICRCAVAVCGVAAVSFLLLSLYVDVLLVCAEGCTQVTGVMAMMMTGRVLLVCALCVLWCGAGSRCDEEEDTALVVGPPGGRSNDGKGGPGSAPPSLPGTGTSGPRSILPQSEVPQERIAGTSSEERGEKNYENEDGVEEDVDEDVEYSRHHEGLSEQPTQKEESHEETPEEKDLKKGLEEEKDVHQPGEEGIKGTQQSKSQQPPPQQLQVKITAPAGRGGPTAPTGPARPPAPAEPSSMDGSQTIEPTDSRNPSQESHDKSLLQTKKESSAPDPSLKDAFPEQHGQERTTTDSVMNASAGSQARITAPSISTSGGGEAQSKADGNDAQRPNPNESHDDSDAGKTKVSTTLSEAATQATETVAATQTNHTKTNGDNDSSTAVSHTTFPLLLLLLVVACAAAVVAA</sequence>
<feature type="transmembrane region" description="Helical" evidence="2">
    <location>
        <begin position="467"/>
        <end position="484"/>
    </location>
</feature>
<name>A0A7J6Y0Y6_TRYCR</name>
<feature type="transmembrane region" description="Helical" evidence="2">
    <location>
        <begin position="116"/>
        <end position="140"/>
    </location>
</feature>
<keyword evidence="2" id="KW-0472">Membrane</keyword>
<evidence type="ECO:0000256" key="2">
    <source>
        <dbReference type="SAM" id="Phobius"/>
    </source>
</evidence>
<keyword evidence="2" id="KW-1133">Transmembrane helix</keyword>
<evidence type="ECO:0000256" key="1">
    <source>
        <dbReference type="SAM" id="MobiDB-lite"/>
    </source>
</evidence>
<dbReference type="AlphaFoldDB" id="A0A7J6Y0Y6"/>
<proteinExistence type="predicted"/>
<feature type="compositionally biased region" description="Basic and acidic residues" evidence="1">
    <location>
        <begin position="337"/>
        <end position="371"/>
    </location>
</feature>
<feature type="compositionally biased region" description="Basic and acidic residues" evidence="1">
    <location>
        <begin position="415"/>
        <end position="424"/>
    </location>
</feature>
<feature type="transmembrane region" description="Helical" evidence="2">
    <location>
        <begin position="82"/>
        <end position="104"/>
    </location>
</feature>
<feature type="compositionally biased region" description="Polar residues" evidence="1">
    <location>
        <begin position="448"/>
        <end position="462"/>
    </location>
</feature>
<feature type="transmembrane region" description="Helical" evidence="2">
    <location>
        <begin position="26"/>
        <end position="49"/>
    </location>
</feature>
<dbReference type="VEuPathDB" id="TriTrypDB:BCY84_07961"/>
<comment type="caution">
    <text evidence="3">The sequence shown here is derived from an EMBL/GenBank/DDBJ whole genome shotgun (WGS) entry which is preliminary data.</text>
</comment>
<feature type="compositionally biased region" description="Low complexity" evidence="1">
    <location>
        <begin position="433"/>
        <end position="447"/>
    </location>
</feature>
<dbReference type="EMBL" id="JABDHM010000057">
    <property type="protein sequence ID" value="KAF5220125.1"/>
    <property type="molecule type" value="Genomic_DNA"/>
</dbReference>
<protein>
    <submittedName>
        <fullName evidence="3">Mucin-associated surface protein (MASP) subgroup S080</fullName>
    </submittedName>
</protein>
<feature type="compositionally biased region" description="Low complexity" evidence="1">
    <location>
        <begin position="178"/>
        <end position="187"/>
    </location>
</feature>
<keyword evidence="2" id="KW-0812">Transmembrane</keyword>
<feature type="transmembrane region" description="Helical" evidence="2">
    <location>
        <begin position="55"/>
        <end position="75"/>
    </location>
</feature>
<evidence type="ECO:0000313" key="3">
    <source>
        <dbReference type="EMBL" id="KAF5220125.1"/>
    </source>
</evidence>
<feature type="compositionally biased region" description="Polar residues" evidence="1">
    <location>
        <begin position="320"/>
        <end position="336"/>
    </location>
</feature>
<feature type="compositionally biased region" description="Basic and acidic residues" evidence="1">
    <location>
        <begin position="227"/>
        <end position="273"/>
    </location>
</feature>
<feature type="compositionally biased region" description="Acidic residues" evidence="1">
    <location>
        <begin position="214"/>
        <end position="226"/>
    </location>
</feature>
<dbReference type="Proteomes" id="UP000583944">
    <property type="component" value="Unassembled WGS sequence"/>
</dbReference>
<feature type="compositionally biased region" description="Polar residues" evidence="1">
    <location>
        <begin position="372"/>
        <end position="393"/>
    </location>
</feature>
<gene>
    <name evidence="3" type="ORF">ECC02_006923</name>
</gene>
<feature type="compositionally biased region" description="Basic and acidic residues" evidence="1">
    <location>
        <begin position="204"/>
        <end position="213"/>
    </location>
</feature>
<organism evidence="3 4">
    <name type="scientific">Trypanosoma cruzi</name>
    <dbReference type="NCBI Taxonomy" id="5693"/>
    <lineage>
        <taxon>Eukaryota</taxon>
        <taxon>Discoba</taxon>
        <taxon>Euglenozoa</taxon>
        <taxon>Kinetoplastea</taxon>
        <taxon>Metakinetoplastina</taxon>
        <taxon>Trypanosomatida</taxon>
        <taxon>Trypanosomatidae</taxon>
        <taxon>Trypanosoma</taxon>
        <taxon>Schizotrypanum</taxon>
    </lineage>
</organism>
<feature type="region of interest" description="Disordered" evidence="1">
    <location>
        <begin position="154"/>
        <end position="462"/>
    </location>
</feature>